<evidence type="ECO:0000313" key="1">
    <source>
        <dbReference type="EMBL" id="CAG14687.1"/>
    </source>
</evidence>
<sequence length="73" mass="8098">LDLTGCPQGFNRAPHIAKGHPAEVWLFNAMPFCGESTGCIVFASHRLLAGERRFEKQDKEKSIDSNFKGQSYG</sequence>
<protein>
    <submittedName>
        <fullName evidence="1">(spotted green pufferfish) hypothetical protein</fullName>
    </submittedName>
</protein>
<organism evidence="1">
    <name type="scientific">Tetraodon nigroviridis</name>
    <name type="common">Spotted green pufferfish</name>
    <name type="synonym">Chelonodon nigroviridis</name>
    <dbReference type="NCBI Taxonomy" id="99883"/>
    <lineage>
        <taxon>Eukaryota</taxon>
        <taxon>Metazoa</taxon>
        <taxon>Chordata</taxon>
        <taxon>Craniata</taxon>
        <taxon>Vertebrata</taxon>
        <taxon>Euteleostomi</taxon>
        <taxon>Actinopterygii</taxon>
        <taxon>Neopterygii</taxon>
        <taxon>Teleostei</taxon>
        <taxon>Neoteleostei</taxon>
        <taxon>Acanthomorphata</taxon>
        <taxon>Eupercaria</taxon>
        <taxon>Tetraodontiformes</taxon>
        <taxon>Tetradontoidea</taxon>
        <taxon>Tetraodontidae</taxon>
        <taxon>Tetraodon</taxon>
    </lineage>
</organism>
<gene>
    <name evidence="1" type="ORF">GSTENG00038960001</name>
</gene>
<comment type="caution">
    <text evidence="1">The sequence shown here is derived from an EMBL/GenBank/DDBJ whole genome shotgun (WGS) entry which is preliminary data.</text>
</comment>
<accession>Q4RA96</accession>
<proteinExistence type="predicted"/>
<feature type="non-terminal residue" evidence="1">
    <location>
        <position position="1"/>
    </location>
</feature>
<dbReference type="AlphaFoldDB" id="Q4RA96"/>
<dbReference type="KEGG" id="tng:GSTEN00038960G001"/>
<reference evidence="1" key="2">
    <citation type="submission" date="2004-02" db="EMBL/GenBank/DDBJ databases">
        <authorList>
            <consortium name="Genoscope"/>
            <consortium name="Whitehead Institute Centre for Genome Research"/>
        </authorList>
    </citation>
    <scope>NUCLEOTIDE SEQUENCE</scope>
</reference>
<dbReference type="EMBL" id="CAAE01024198">
    <property type="protein sequence ID" value="CAG14687.1"/>
    <property type="molecule type" value="Genomic_DNA"/>
</dbReference>
<reference evidence="1" key="1">
    <citation type="journal article" date="2004" name="Nature">
        <title>Genome duplication in the teleost fish Tetraodon nigroviridis reveals the early vertebrate proto-karyotype.</title>
        <authorList>
            <person name="Jaillon O."/>
            <person name="Aury J.-M."/>
            <person name="Brunet F."/>
            <person name="Petit J.-L."/>
            <person name="Stange-Thomann N."/>
            <person name="Mauceli E."/>
            <person name="Bouneau L."/>
            <person name="Fischer C."/>
            <person name="Ozouf-Costaz C."/>
            <person name="Bernot A."/>
            <person name="Nicaud S."/>
            <person name="Jaffe D."/>
            <person name="Fisher S."/>
            <person name="Lutfalla G."/>
            <person name="Dossat C."/>
            <person name="Segurens B."/>
            <person name="Dasilva C."/>
            <person name="Salanoubat M."/>
            <person name="Levy M."/>
            <person name="Boudet N."/>
            <person name="Castellano S."/>
            <person name="Anthouard V."/>
            <person name="Jubin C."/>
            <person name="Castelli V."/>
            <person name="Katinka M."/>
            <person name="Vacherie B."/>
            <person name="Biemont C."/>
            <person name="Skalli Z."/>
            <person name="Cattolico L."/>
            <person name="Poulain J."/>
            <person name="De Berardinis V."/>
            <person name="Cruaud C."/>
            <person name="Duprat S."/>
            <person name="Brottier P."/>
            <person name="Coutanceau J.-P."/>
            <person name="Gouzy J."/>
            <person name="Parra G."/>
            <person name="Lardier G."/>
            <person name="Chapple C."/>
            <person name="McKernan K.J."/>
            <person name="McEwan P."/>
            <person name="Bosak S."/>
            <person name="Kellis M."/>
            <person name="Volff J.-N."/>
            <person name="Guigo R."/>
            <person name="Zody M.C."/>
            <person name="Mesirov J."/>
            <person name="Lindblad-Toh K."/>
            <person name="Birren B."/>
            <person name="Nusbaum C."/>
            <person name="Kahn D."/>
            <person name="Robinson-Rechavi M."/>
            <person name="Laudet V."/>
            <person name="Schachter V."/>
            <person name="Quetier F."/>
            <person name="Saurin W."/>
            <person name="Scarpelli C."/>
            <person name="Wincker P."/>
            <person name="Lander E.S."/>
            <person name="Weissenbach J."/>
            <person name="Roest Crollius H."/>
        </authorList>
    </citation>
    <scope>NUCLEOTIDE SEQUENCE [LARGE SCALE GENOMIC DNA]</scope>
</reference>
<name>Q4RA96_TETNG</name>